<gene>
    <name evidence="6" type="ORF">GALMADRAFT_245117</name>
</gene>
<evidence type="ECO:0000313" key="7">
    <source>
        <dbReference type="Proteomes" id="UP000027222"/>
    </source>
</evidence>
<dbReference type="InterPro" id="IPR011990">
    <property type="entry name" value="TPR-like_helical_dom_sf"/>
</dbReference>
<dbReference type="PANTHER" id="PTHR46758">
    <property type="entry name" value="MYND DOMAIN-CONTAINING"/>
    <property type="match status" value="1"/>
</dbReference>
<dbReference type="PROSITE" id="PS50865">
    <property type="entry name" value="ZF_MYND_2"/>
    <property type="match status" value="1"/>
</dbReference>
<dbReference type="HOGENOM" id="CLU_690917_0_0_1"/>
<dbReference type="Gene3D" id="1.25.40.10">
    <property type="entry name" value="Tetratricopeptide repeat domain"/>
    <property type="match status" value="1"/>
</dbReference>
<dbReference type="InterPro" id="IPR044508">
    <property type="entry name" value="At5g50450/At1g67340-like"/>
</dbReference>
<evidence type="ECO:0000256" key="3">
    <source>
        <dbReference type="ARBA" id="ARBA00022833"/>
    </source>
</evidence>
<dbReference type="Proteomes" id="UP000027222">
    <property type="component" value="Unassembled WGS sequence"/>
</dbReference>
<keyword evidence="3" id="KW-0862">Zinc</keyword>
<dbReference type="GO" id="GO:0008270">
    <property type="term" value="F:zinc ion binding"/>
    <property type="evidence" value="ECO:0007669"/>
    <property type="project" value="UniProtKB-KW"/>
</dbReference>
<proteinExistence type="predicted"/>
<keyword evidence="7" id="KW-1185">Reference proteome</keyword>
<evidence type="ECO:0000313" key="6">
    <source>
        <dbReference type="EMBL" id="KDR78106.1"/>
    </source>
</evidence>
<name>A0A067T4Q0_GALM3</name>
<dbReference type="EMBL" id="KL142375">
    <property type="protein sequence ID" value="KDR78106.1"/>
    <property type="molecule type" value="Genomic_DNA"/>
</dbReference>
<accession>A0A067T4Q0</accession>
<keyword evidence="2 4" id="KW-0863">Zinc-finger</keyword>
<dbReference type="SUPFAM" id="SSF144232">
    <property type="entry name" value="HIT/MYND zinc finger-like"/>
    <property type="match status" value="1"/>
</dbReference>
<dbReference type="Gene3D" id="6.10.140.2220">
    <property type="match status" value="1"/>
</dbReference>
<sequence length="392" mass="43783">MNRNLGMEAMMGLGGGIVSEESRKNLEIAEGLCRRRKPNLAAPYLLKALKQDPNNLDAIIQMAFLLGIEGALETLQMAELQGRAMLKEKLGDDCFDDDGDAVGKFWLILPTRPYMRVLQALVKVYFDAGKYDDSAKTMIEMMRLCPGDNMGQRFWVGSVLIRCGRYADALHFCQEWMTDDANGKGIPPPRGGTAFKAPHKNTMAVKKEKNYEYTAGAILYSAALASFRHFGDCEQSRQYLKLGAKLNPNVLLKILANVKRPTNLNNEPRGINGPEDAQDYLWLTQDLWMATDVWNWANDNPDVKSAVLKVCSRSTCGVREVRVGEYKRCSACHLVSYCSGACQKDDWVRHKPECLDHKKQKAAIRAFSMGKAPPRDGPIPMFASDMMGAMPL</sequence>
<keyword evidence="1" id="KW-0479">Metal-binding</keyword>
<dbReference type="STRING" id="685588.A0A067T4Q0"/>
<dbReference type="AlphaFoldDB" id="A0A067T4Q0"/>
<organism evidence="6 7">
    <name type="scientific">Galerina marginata (strain CBS 339.88)</name>
    <dbReference type="NCBI Taxonomy" id="685588"/>
    <lineage>
        <taxon>Eukaryota</taxon>
        <taxon>Fungi</taxon>
        <taxon>Dikarya</taxon>
        <taxon>Basidiomycota</taxon>
        <taxon>Agaricomycotina</taxon>
        <taxon>Agaricomycetes</taxon>
        <taxon>Agaricomycetidae</taxon>
        <taxon>Agaricales</taxon>
        <taxon>Agaricineae</taxon>
        <taxon>Strophariaceae</taxon>
        <taxon>Galerina</taxon>
    </lineage>
</organism>
<protein>
    <recommendedName>
        <fullName evidence="5">MYND-type domain-containing protein</fullName>
    </recommendedName>
</protein>
<dbReference type="Pfam" id="PF01753">
    <property type="entry name" value="zf-MYND"/>
    <property type="match status" value="1"/>
</dbReference>
<evidence type="ECO:0000256" key="4">
    <source>
        <dbReference type="PROSITE-ProRule" id="PRU00134"/>
    </source>
</evidence>
<evidence type="ECO:0000256" key="2">
    <source>
        <dbReference type="ARBA" id="ARBA00022771"/>
    </source>
</evidence>
<evidence type="ECO:0000259" key="5">
    <source>
        <dbReference type="PROSITE" id="PS50865"/>
    </source>
</evidence>
<dbReference type="PANTHER" id="PTHR46758:SF2">
    <property type="entry name" value="OJ1485_B09.11 PROTEIN"/>
    <property type="match status" value="1"/>
</dbReference>
<evidence type="ECO:0000256" key="1">
    <source>
        <dbReference type="ARBA" id="ARBA00022723"/>
    </source>
</evidence>
<dbReference type="InterPro" id="IPR002893">
    <property type="entry name" value="Znf_MYND"/>
</dbReference>
<reference evidence="7" key="1">
    <citation type="journal article" date="2014" name="Proc. Natl. Acad. Sci. U.S.A.">
        <title>Extensive sampling of basidiomycete genomes demonstrates inadequacy of the white-rot/brown-rot paradigm for wood decay fungi.</title>
        <authorList>
            <person name="Riley R."/>
            <person name="Salamov A.A."/>
            <person name="Brown D.W."/>
            <person name="Nagy L.G."/>
            <person name="Floudas D."/>
            <person name="Held B.W."/>
            <person name="Levasseur A."/>
            <person name="Lombard V."/>
            <person name="Morin E."/>
            <person name="Otillar R."/>
            <person name="Lindquist E.A."/>
            <person name="Sun H."/>
            <person name="LaButti K.M."/>
            <person name="Schmutz J."/>
            <person name="Jabbour D."/>
            <person name="Luo H."/>
            <person name="Baker S.E."/>
            <person name="Pisabarro A.G."/>
            <person name="Walton J.D."/>
            <person name="Blanchette R.A."/>
            <person name="Henrissat B."/>
            <person name="Martin F."/>
            <person name="Cullen D."/>
            <person name="Hibbett D.S."/>
            <person name="Grigoriev I.V."/>
        </authorList>
    </citation>
    <scope>NUCLEOTIDE SEQUENCE [LARGE SCALE GENOMIC DNA]</scope>
    <source>
        <strain evidence="7">CBS 339.88</strain>
    </source>
</reference>
<dbReference type="SUPFAM" id="SSF48452">
    <property type="entry name" value="TPR-like"/>
    <property type="match status" value="1"/>
</dbReference>
<dbReference type="OrthoDB" id="432970at2759"/>
<feature type="domain" description="MYND-type" evidence="5">
    <location>
        <begin position="313"/>
        <end position="354"/>
    </location>
</feature>